<proteinExistence type="predicted"/>
<feature type="transmembrane region" description="Helical" evidence="1">
    <location>
        <begin position="179"/>
        <end position="200"/>
    </location>
</feature>
<evidence type="ECO:0000256" key="1">
    <source>
        <dbReference type="SAM" id="Phobius"/>
    </source>
</evidence>
<feature type="transmembrane region" description="Helical" evidence="1">
    <location>
        <begin position="102"/>
        <end position="119"/>
    </location>
</feature>
<dbReference type="STRING" id="555778.Hneap_0520"/>
<dbReference type="Proteomes" id="UP000009102">
    <property type="component" value="Chromosome"/>
</dbReference>
<keyword evidence="1" id="KW-0812">Transmembrane</keyword>
<keyword evidence="1" id="KW-1133">Transmembrane helix</keyword>
<feature type="transmembrane region" description="Helical" evidence="1">
    <location>
        <begin position="131"/>
        <end position="159"/>
    </location>
</feature>
<evidence type="ECO:0000313" key="2">
    <source>
        <dbReference type="EMBL" id="ACX95374.1"/>
    </source>
</evidence>
<keyword evidence="1" id="KW-0472">Membrane</keyword>
<evidence type="ECO:0000313" key="3">
    <source>
        <dbReference type="Proteomes" id="UP000009102"/>
    </source>
</evidence>
<gene>
    <name evidence="2" type="ordered locus">Hneap_0520</name>
</gene>
<keyword evidence="3" id="KW-1185">Reference proteome</keyword>
<dbReference type="KEGG" id="hna:Hneap_0520"/>
<organism evidence="2 3">
    <name type="scientific">Halothiobacillus neapolitanus (strain ATCC 23641 / DSM 15147 / CIP 104769 / NCIMB 8539 / c2)</name>
    <name type="common">Thiobacillus neapolitanus</name>
    <dbReference type="NCBI Taxonomy" id="555778"/>
    <lineage>
        <taxon>Bacteria</taxon>
        <taxon>Pseudomonadati</taxon>
        <taxon>Pseudomonadota</taxon>
        <taxon>Gammaproteobacteria</taxon>
        <taxon>Chromatiales</taxon>
        <taxon>Halothiobacillaceae</taxon>
        <taxon>Halothiobacillus</taxon>
    </lineage>
</organism>
<reference evidence="2 3" key="1">
    <citation type="submission" date="2009-10" db="EMBL/GenBank/DDBJ databases">
        <title>Complete sequence of Halothiobacillus neapolitanus c2.</title>
        <authorList>
            <consortium name="US DOE Joint Genome Institute"/>
            <person name="Lucas S."/>
            <person name="Copeland A."/>
            <person name="Lapidus A."/>
            <person name="Glavina del Rio T."/>
            <person name="Tice H."/>
            <person name="Bruce D."/>
            <person name="Goodwin L."/>
            <person name="Pitluck S."/>
            <person name="Davenport K."/>
            <person name="Brettin T."/>
            <person name="Detter J.C."/>
            <person name="Han C."/>
            <person name="Tapia R."/>
            <person name="Larimer F."/>
            <person name="Land M."/>
            <person name="Hauser L."/>
            <person name="Kyrpides N."/>
            <person name="Mikhailova N."/>
            <person name="Kerfeld C."/>
            <person name="Cannon G."/>
            <person name="Heinhort S."/>
        </authorList>
    </citation>
    <scope>NUCLEOTIDE SEQUENCE [LARGE SCALE GENOMIC DNA]</scope>
    <source>
        <strain evidence="3">ATCC 23641 / c2</strain>
    </source>
</reference>
<dbReference type="eggNOG" id="ENOG5031HBY">
    <property type="taxonomic scope" value="Bacteria"/>
</dbReference>
<dbReference type="OrthoDB" id="5801647at2"/>
<dbReference type="AlphaFoldDB" id="D0KY51"/>
<dbReference type="RefSeq" id="WP_012823410.1">
    <property type="nucleotide sequence ID" value="NC_013422.1"/>
</dbReference>
<protein>
    <submittedName>
        <fullName evidence="2">Uncharacterized protein</fullName>
    </submittedName>
</protein>
<dbReference type="EMBL" id="CP001801">
    <property type="protein sequence ID" value="ACX95374.1"/>
    <property type="molecule type" value="Genomic_DNA"/>
</dbReference>
<sequence length="214" mass="23191">MKTIADHSELKTSSHATFLDKPTPSAQLLLFAVLVLSMAATRYHHFSAVLHIADTSWAAFFLAGLYLRARWMFVALMGLAVVIDLAAVWTDGLGMTGCFSPAYPGLLLAYGALWGAGRLSRHSMREDEPALATILAVIGWLALGVIAAFALSNLSFWAWSGHFVDLTLGDYLQRVMGYLGRYMASTNLYVGLGLGVMIVAQTLTIRLSNPKAAH</sequence>
<feature type="transmembrane region" description="Helical" evidence="1">
    <location>
        <begin position="26"/>
        <end position="43"/>
    </location>
</feature>
<name>D0KY51_HALNC</name>
<dbReference type="HOGENOM" id="CLU_086387_1_0_6"/>
<accession>D0KY51</accession>
<feature type="transmembrane region" description="Helical" evidence="1">
    <location>
        <begin position="72"/>
        <end position="90"/>
    </location>
</feature>